<dbReference type="EMBL" id="BSNI01000001">
    <property type="protein sequence ID" value="GLQ15762.1"/>
    <property type="molecule type" value="Genomic_DNA"/>
</dbReference>
<evidence type="ECO:0000313" key="8">
    <source>
        <dbReference type="EMBL" id="GLQ15762.1"/>
    </source>
</evidence>
<evidence type="ECO:0000256" key="6">
    <source>
        <dbReference type="ARBA" id="ARBA00023211"/>
    </source>
</evidence>
<dbReference type="Pfam" id="PF00293">
    <property type="entry name" value="NUDIX"/>
    <property type="match status" value="1"/>
</dbReference>
<feature type="domain" description="Nudix hydrolase" evidence="7">
    <location>
        <begin position="41"/>
        <end position="173"/>
    </location>
</feature>
<sequence>MSHDALIDRIAERLLDRPQDDFDKGCHKVDGVPPLNHHKPPKPSAVLIGLVQRDEGSNVLYIERSSKLRAHAGQIAFPGGKIDDEDGNATVAALREAHEEVDLHPNDVDVIGYLPNYLSGTNYLITPVVGIVRPSSEFVANPDEVASFFEVPLPHLIPDRHYSKIRFVRGDEAQRETWRIDYEQRAIWGITASMTRMFRETALAQELADHE</sequence>
<evidence type="ECO:0000256" key="5">
    <source>
        <dbReference type="ARBA" id="ARBA00022842"/>
    </source>
</evidence>
<evidence type="ECO:0000313" key="9">
    <source>
        <dbReference type="Proteomes" id="UP001161405"/>
    </source>
</evidence>
<dbReference type="PANTHER" id="PTHR12992">
    <property type="entry name" value="NUDIX HYDROLASE"/>
    <property type="match status" value="1"/>
</dbReference>
<dbReference type="RefSeq" id="WP_284360750.1">
    <property type="nucleotide sequence ID" value="NZ_BSNI01000001.1"/>
</dbReference>
<dbReference type="InterPro" id="IPR015797">
    <property type="entry name" value="NUDIX_hydrolase-like_dom_sf"/>
</dbReference>
<dbReference type="InterPro" id="IPR000086">
    <property type="entry name" value="NUDIX_hydrolase_dom"/>
</dbReference>
<evidence type="ECO:0000256" key="4">
    <source>
        <dbReference type="ARBA" id="ARBA00022801"/>
    </source>
</evidence>
<keyword evidence="5" id="KW-0460">Magnesium</keyword>
<gene>
    <name evidence="8" type="ORF">GCM10007879_00110</name>
</gene>
<dbReference type="NCBIfam" id="NF007980">
    <property type="entry name" value="PRK10707.1"/>
    <property type="match status" value="1"/>
</dbReference>
<comment type="cofactor">
    <cofactor evidence="2">
        <name>Mg(2+)</name>
        <dbReference type="ChEBI" id="CHEBI:18420"/>
    </cofactor>
</comment>
<dbReference type="SUPFAM" id="SSF55811">
    <property type="entry name" value="Nudix"/>
    <property type="match status" value="1"/>
</dbReference>
<comment type="cofactor">
    <cofactor evidence="1">
        <name>Mn(2+)</name>
        <dbReference type="ChEBI" id="CHEBI:29035"/>
    </cofactor>
</comment>
<reference evidence="8" key="2">
    <citation type="submission" date="2023-01" db="EMBL/GenBank/DDBJ databases">
        <title>Draft genome sequence of Maritalea porphyrae strain NBRC 107169.</title>
        <authorList>
            <person name="Sun Q."/>
            <person name="Mori K."/>
        </authorList>
    </citation>
    <scope>NUCLEOTIDE SEQUENCE</scope>
    <source>
        <strain evidence="8">NBRC 107169</strain>
    </source>
</reference>
<evidence type="ECO:0000259" key="7">
    <source>
        <dbReference type="PROSITE" id="PS51462"/>
    </source>
</evidence>
<keyword evidence="6" id="KW-0464">Manganese</keyword>
<organism evidence="8 9">
    <name type="scientific">Maritalea porphyrae</name>
    <dbReference type="NCBI Taxonomy" id="880732"/>
    <lineage>
        <taxon>Bacteria</taxon>
        <taxon>Pseudomonadati</taxon>
        <taxon>Pseudomonadota</taxon>
        <taxon>Alphaproteobacteria</taxon>
        <taxon>Hyphomicrobiales</taxon>
        <taxon>Devosiaceae</taxon>
        <taxon>Maritalea</taxon>
    </lineage>
</organism>
<dbReference type="InterPro" id="IPR045121">
    <property type="entry name" value="CoAse"/>
</dbReference>
<proteinExistence type="predicted"/>
<keyword evidence="4" id="KW-0378">Hydrolase</keyword>
<evidence type="ECO:0000256" key="2">
    <source>
        <dbReference type="ARBA" id="ARBA00001946"/>
    </source>
</evidence>
<dbReference type="PROSITE" id="PS51462">
    <property type="entry name" value="NUDIX"/>
    <property type="match status" value="1"/>
</dbReference>
<dbReference type="PANTHER" id="PTHR12992:SF11">
    <property type="entry name" value="MITOCHONDRIAL COENZYME A DIPHOSPHATASE NUDT8"/>
    <property type="match status" value="1"/>
</dbReference>
<comment type="caution">
    <text evidence="8">The sequence shown here is derived from an EMBL/GenBank/DDBJ whole genome shotgun (WGS) entry which is preliminary data.</text>
</comment>
<evidence type="ECO:0000256" key="3">
    <source>
        <dbReference type="ARBA" id="ARBA00022723"/>
    </source>
</evidence>
<evidence type="ECO:0000256" key="1">
    <source>
        <dbReference type="ARBA" id="ARBA00001936"/>
    </source>
</evidence>
<protein>
    <submittedName>
        <fullName evidence="8">Coenzyme A pyrophosphatase</fullName>
    </submittedName>
</protein>
<accession>A0ABQ5UKV7</accession>
<dbReference type="Gene3D" id="3.90.79.10">
    <property type="entry name" value="Nucleoside Triphosphate Pyrophosphohydrolase"/>
    <property type="match status" value="1"/>
</dbReference>
<reference evidence="8" key="1">
    <citation type="journal article" date="2014" name="Int. J. Syst. Evol. Microbiol.">
        <title>Complete genome of a new Firmicutes species belonging to the dominant human colonic microbiota ('Ruminococcus bicirculans') reveals two chromosomes and a selective capacity to utilize plant glucans.</title>
        <authorList>
            <consortium name="NISC Comparative Sequencing Program"/>
            <person name="Wegmann U."/>
            <person name="Louis P."/>
            <person name="Goesmann A."/>
            <person name="Henrissat B."/>
            <person name="Duncan S.H."/>
            <person name="Flint H.J."/>
        </authorList>
    </citation>
    <scope>NUCLEOTIDE SEQUENCE</scope>
    <source>
        <strain evidence="8">NBRC 107169</strain>
    </source>
</reference>
<keyword evidence="3" id="KW-0479">Metal-binding</keyword>
<dbReference type="Proteomes" id="UP001161405">
    <property type="component" value="Unassembled WGS sequence"/>
</dbReference>
<keyword evidence="9" id="KW-1185">Reference proteome</keyword>
<name>A0ABQ5UKV7_9HYPH</name>
<dbReference type="CDD" id="cd03426">
    <property type="entry name" value="NUDIX_CoAse_Nudt7"/>
    <property type="match status" value="1"/>
</dbReference>